<name>A0ABV4P4I1_9GAMM</name>
<accession>A0ABV4P4I1</accession>
<dbReference type="Proteomes" id="UP001569428">
    <property type="component" value="Unassembled WGS sequence"/>
</dbReference>
<sequence>MESGNDYKHHRERIESRMHKLAGIFALDIAAYAVMSNHYHIVLYIDKVAAHELAGFLSDSPLARAIQSS</sequence>
<evidence type="ECO:0000313" key="3">
    <source>
        <dbReference type="Proteomes" id="UP001569428"/>
    </source>
</evidence>
<organism evidence="2 3">
    <name type="scientific">Microbulbifer epialgicus</name>
    <dbReference type="NCBI Taxonomy" id="393907"/>
    <lineage>
        <taxon>Bacteria</taxon>
        <taxon>Pseudomonadati</taxon>
        <taxon>Pseudomonadota</taxon>
        <taxon>Gammaproteobacteria</taxon>
        <taxon>Cellvibrionales</taxon>
        <taxon>Microbulbiferaceae</taxon>
        <taxon>Microbulbifer</taxon>
    </lineage>
</organism>
<reference evidence="2 3" key="1">
    <citation type="submission" date="2024-08" db="EMBL/GenBank/DDBJ databases">
        <authorList>
            <person name="Ishaq N."/>
        </authorList>
    </citation>
    <scope>NUCLEOTIDE SEQUENCE [LARGE SCALE GENOMIC DNA]</scope>
    <source>
        <strain evidence="2 3">DSM 18651</strain>
    </source>
</reference>
<evidence type="ECO:0000256" key="1">
    <source>
        <dbReference type="SAM" id="Phobius"/>
    </source>
</evidence>
<comment type="caution">
    <text evidence="2">The sequence shown here is derived from an EMBL/GenBank/DDBJ whole genome shotgun (WGS) entry which is preliminary data.</text>
</comment>
<evidence type="ECO:0000313" key="2">
    <source>
        <dbReference type="EMBL" id="MFA0812904.1"/>
    </source>
</evidence>
<dbReference type="Gene3D" id="3.30.70.1290">
    <property type="entry name" value="Transposase IS200-like"/>
    <property type="match status" value="1"/>
</dbReference>
<feature type="transmembrane region" description="Helical" evidence="1">
    <location>
        <begin position="21"/>
        <end position="41"/>
    </location>
</feature>
<keyword evidence="3" id="KW-1185">Reference proteome</keyword>
<keyword evidence="1" id="KW-1133">Transmembrane helix</keyword>
<evidence type="ECO:0008006" key="4">
    <source>
        <dbReference type="Google" id="ProtNLM"/>
    </source>
</evidence>
<proteinExistence type="predicted"/>
<dbReference type="EMBL" id="JBGMEK010000059">
    <property type="protein sequence ID" value="MFA0812904.1"/>
    <property type="molecule type" value="Genomic_DNA"/>
</dbReference>
<keyword evidence="1" id="KW-0812">Transmembrane</keyword>
<keyword evidence="1" id="KW-0472">Membrane</keyword>
<gene>
    <name evidence="2" type="ORF">ACCI49_18500</name>
</gene>
<dbReference type="SUPFAM" id="SSF143422">
    <property type="entry name" value="Transposase IS200-like"/>
    <property type="match status" value="1"/>
</dbReference>
<dbReference type="InterPro" id="IPR036515">
    <property type="entry name" value="Transposase_17_sf"/>
</dbReference>
<dbReference type="RefSeq" id="WP_371840638.1">
    <property type="nucleotide sequence ID" value="NZ_JBGMEK010000059.1"/>
</dbReference>
<protein>
    <recommendedName>
        <fullName evidence="4">Transposase</fullName>
    </recommendedName>
</protein>